<gene>
    <name evidence="1" type="ORF">HMPREF0673_00329</name>
</gene>
<dbReference type="AlphaFoldDB" id="G6AUP4"/>
<comment type="caution">
    <text evidence="1">The sequence shown here is derived from an EMBL/GenBank/DDBJ whole genome shotgun (WGS) entry which is preliminary data.</text>
</comment>
<dbReference type="EMBL" id="AFZZ01000043">
    <property type="protein sequence ID" value="EHJ41859.1"/>
    <property type="molecule type" value="Genomic_DNA"/>
</dbReference>
<name>G6AUP4_9BACT</name>
<evidence type="ECO:0000313" key="1">
    <source>
        <dbReference type="EMBL" id="EHJ41859.1"/>
    </source>
</evidence>
<reference evidence="1 2" key="1">
    <citation type="submission" date="2011-08" db="EMBL/GenBank/DDBJ databases">
        <authorList>
            <person name="Weinstock G."/>
            <person name="Sodergren E."/>
            <person name="Clifton S."/>
            <person name="Fulton L."/>
            <person name="Fulton B."/>
            <person name="Courtney L."/>
            <person name="Fronick C."/>
            <person name="Harrison M."/>
            <person name="Strong C."/>
            <person name="Farmer C."/>
            <person name="Delahaunty K."/>
            <person name="Markovic C."/>
            <person name="Hall O."/>
            <person name="Minx P."/>
            <person name="Tomlinson C."/>
            <person name="Mitreva M."/>
            <person name="Hou S."/>
            <person name="Chen J."/>
            <person name="Wollam A."/>
            <person name="Pepin K.H."/>
            <person name="Johnson M."/>
            <person name="Bhonagiri V."/>
            <person name="Zhang X."/>
            <person name="Suruliraj S."/>
            <person name="Warren W."/>
            <person name="Chinwalla A."/>
            <person name="Mardis E.R."/>
            <person name="Wilson R.K."/>
        </authorList>
    </citation>
    <scope>NUCLEOTIDE SEQUENCE [LARGE SCALE GENOMIC DNA]</scope>
    <source>
        <strain evidence="1 2">DSM 18206</strain>
    </source>
</reference>
<organism evidence="1 2">
    <name type="scientific">Leyella stercorea DSM 18206</name>
    <dbReference type="NCBI Taxonomy" id="1002367"/>
    <lineage>
        <taxon>Bacteria</taxon>
        <taxon>Pseudomonadati</taxon>
        <taxon>Bacteroidota</taxon>
        <taxon>Bacteroidia</taxon>
        <taxon>Bacteroidales</taxon>
        <taxon>Prevotellaceae</taxon>
        <taxon>Leyella</taxon>
    </lineage>
</organism>
<protein>
    <submittedName>
        <fullName evidence="1">Uncharacterized protein</fullName>
    </submittedName>
</protein>
<evidence type="ECO:0000313" key="2">
    <source>
        <dbReference type="Proteomes" id="UP000004407"/>
    </source>
</evidence>
<proteinExistence type="predicted"/>
<accession>G6AUP4</accession>
<sequence>MSFDIFLVTSHRENSQCKRITCLPYKRKTCNKSPTIEFNKLKTNIFKPNQ</sequence>
<dbReference type="HOGENOM" id="CLU_3121302_0_0_10"/>
<dbReference type="Proteomes" id="UP000004407">
    <property type="component" value="Unassembled WGS sequence"/>
</dbReference>